<accession>A0AAU9E2N7</accession>
<evidence type="ECO:0000313" key="2">
    <source>
        <dbReference type="Proteomes" id="UP001321582"/>
    </source>
</evidence>
<protein>
    <submittedName>
        <fullName evidence="1">Uncharacterized protein</fullName>
    </submittedName>
</protein>
<dbReference type="Proteomes" id="UP001321582">
    <property type="component" value="Chromosome"/>
</dbReference>
<name>A0AAU9E2N7_9FUSO</name>
<dbReference type="RefSeq" id="WP_307903518.1">
    <property type="nucleotide sequence ID" value="NZ_AP027059.1"/>
</dbReference>
<reference evidence="1 2" key="1">
    <citation type="submission" date="2022-11" db="EMBL/GenBank/DDBJ databases">
        <title>Haliovirga abyssi gen. nov., sp. nov., a mesophilic fermentative bacterium isolated from the Iheya North hydrothermal field and the proposal of Haliovirgaceae fam. nov.</title>
        <authorList>
            <person name="Miyazaki U."/>
            <person name="Tame A."/>
            <person name="Miyazaki J."/>
            <person name="Takai K."/>
            <person name="Sawayama S."/>
            <person name="Kitajima M."/>
            <person name="Okamoto A."/>
            <person name="Nakagawa S."/>
        </authorList>
    </citation>
    <scope>NUCLEOTIDE SEQUENCE [LARGE SCALE GENOMIC DNA]</scope>
    <source>
        <strain evidence="1 2">IC12</strain>
    </source>
</reference>
<dbReference type="EMBL" id="AP027059">
    <property type="protein sequence ID" value="BDU50655.1"/>
    <property type="molecule type" value="Genomic_DNA"/>
</dbReference>
<dbReference type="AlphaFoldDB" id="A0AAU9E2N7"/>
<gene>
    <name evidence="1" type="ORF">HLVA_12240</name>
</gene>
<dbReference type="KEGG" id="haby:HLVA_12240"/>
<keyword evidence="2" id="KW-1185">Reference proteome</keyword>
<proteinExistence type="predicted"/>
<evidence type="ECO:0000313" key="1">
    <source>
        <dbReference type="EMBL" id="BDU50655.1"/>
    </source>
</evidence>
<organism evidence="1 2">
    <name type="scientific">Haliovirga abyssi</name>
    <dbReference type="NCBI Taxonomy" id="2996794"/>
    <lineage>
        <taxon>Bacteria</taxon>
        <taxon>Fusobacteriati</taxon>
        <taxon>Fusobacteriota</taxon>
        <taxon>Fusobacteriia</taxon>
        <taxon>Fusobacteriales</taxon>
        <taxon>Haliovirgaceae</taxon>
        <taxon>Haliovirga</taxon>
    </lineage>
</organism>
<sequence>MREKIEKAMLEKDYREITEIYMEKGIVPILEIFSEYANWRSYFKIKLDGEIVEKDINLMLPLINNILDTKNRDEIEKNFKIILDNYILKIEREKVKKKIDRLSSKEIDKIEKNFFNLLQKNEQAQVIRYGNELFFRNKEKFYETILFYSLINNKNKTLPLIVLSMINIIEKVGKENYFYPFIIGMRLLGRYPNEFNEYEEAVNKDGIEYDEISKEIETEKIDIENYGYLKGLKYFNENFNHPKKNIINILGMEYIEKRGM</sequence>